<name>A0A2M7VKU8_9BACT</name>
<dbReference type="InterPro" id="IPR001845">
    <property type="entry name" value="HTH_ArsR_DNA-bd_dom"/>
</dbReference>
<dbReference type="Proteomes" id="UP000231469">
    <property type="component" value="Unassembled WGS sequence"/>
</dbReference>
<organism evidence="5 6">
    <name type="scientific">bacterium (Candidatus Gribaldobacteria) CG_4_10_14_0_2_um_filter_36_18</name>
    <dbReference type="NCBI Taxonomy" id="2014264"/>
    <lineage>
        <taxon>Bacteria</taxon>
        <taxon>Candidatus Gribaldobacteria</taxon>
    </lineage>
</organism>
<sequence>MKFDCCKTKKSKSNLGQMVDFLKIISEKNRLLILCLLKKGEMCVCEIWQHLDLPQNLVSHHLKVLKDFGLIKSRRESTKIIYFLNQKNIKKFISLLSHFIK</sequence>
<dbReference type="GO" id="GO:0003700">
    <property type="term" value="F:DNA-binding transcription factor activity"/>
    <property type="evidence" value="ECO:0007669"/>
    <property type="project" value="InterPro"/>
</dbReference>
<dbReference type="NCBIfam" id="NF033788">
    <property type="entry name" value="HTH_metalloreg"/>
    <property type="match status" value="1"/>
</dbReference>
<dbReference type="PANTHER" id="PTHR43132:SF6">
    <property type="entry name" value="HTH-TYPE TRANSCRIPTIONAL REPRESSOR CZRA"/>
    <property type="match status" value="1"/>
</dbReference>
<dbReference type="SMART" id="SM00418">
    <property type="entry name" value="HTH_ARSR"/>
    <property type="match status" value="1"/>
</dbReference>
<evidence type="ECO:0000313" key="6">
    <source>
        <dbReference type="Proteomes" id="UP000231469"/>
    </source>
</evidence>
<dbReference type="InterPro" id="IPR011991">
    <property type="entry name" value="ArsR-like_HTH"/>
</dbReference>
<gene>
    <name evidence="5" type="ORF">COX73_01590</name>
</gene>
<protein>
    <submittedName>
        <fullName evidence="5">ArsR family transcriptional regulator</fullName>
    </submittedName>
</protein>
<dbReference type="Gene3D" id="1.10.10.10">
    <property type="entry name" value="Winged helix-like DNA-binding domain superfamily/Winged helix DNA-binding domain"/>
    <property type="match status" value="1"/>
</dbReference>
<keyword evidence="3" id="KW-0804">Transcription</keyword>
<evidence type="ECO:0000313" key="5">
    <source>
        <dbReference type="EMBL" id="PJA02289.1"/>
    </source>
</evidence>
<dbReference type="PRINTS" id="PR00778">
    <property type="entry name" value="HTHARSR"/>
</dbReference>
<dbReference type="AlphaFoldDB" id="A0A2M7VKU8"/>
<proteinExistence type="predicted"/>
<dbReference type="GO" id="GO:0003677">
    <property type="term" value="F:DNA binding"/>
    <property type="evidence" value="ECO:0007669"/>
    <property type="project" value="UniProtKB-KW"/>
</dbReference>
<accession>A0A2M7VKU8</accession>
<keyword evidence="1" id="KW-0805">Transcription regulation</keyword>
<dbReference type="InterPro" id="IPR036388">
    <property type="entry name" value="WH-like_DNA-bd_sf"/>
</dbReference>
<evidence type="ECO:0000259" key="4">
    <source>
        <dbReference type="PROSITE" id="PS50987"/>
    </source>
</evidence>
<dbReference type="InterPro" id="IPR036390">
    <property type="entry name" value="WH_DNA-bd_sf"/>
</dbReference>
<comment type="caution">
    <text evidence="5">The sequence shown here is derived from an EMBL/GenBank/DDBJ whole genome shotgun (WGS) entry which is preliminary data.</text>
</comment>
<dbReference type="PROSITE" id="PS50987">
    <property type="entry name" value="HTH_ARSR_2"/>
    <property type="match status" value="1"/>
</dbReference>
<evidence type="ECO:0000256" key="2">
    <source>
        <dbReference type="ARBA" id="ARBA00023125"/>
    </source>
</evidence>
<keyword evidence="2" id="KW-0238">DNA-binding</keyword>
<evidence type="ECO:0000256" key="3">
    <source>
        <dbReference type="ARBA" id="ARBA00023163"/>
    </source>
</evidence>
<dbReference type="InterPro" id="IPR051011">
    <property type="entry name" value="Metal_resp_trans_reg"/>
</dbReference>
<evidence type="ECO:0000256" key="1">
    <source>
        <dbReference type="ARBA" id="ARBA00023015"/>
    </source>
</evidence>
<reference evidence="6" key="1">
    <citation type="submission" date="2017-09" db="EMBL/GenBank/DDBJ databases">
        <title>Depth-based differentiation of microbial function through sediment-hosted aquifers and enrichment of novel symbionts in the deep terrestrial subsurface.</title>
        <authorList>
            <person name="Probst A.J."/>
            <person name="Ladd B."/>
            <person name="Jarett J.K."/>
            <person name="Geller-Mcgrath D.E."/>
            <person name="Sieber C.M.K."/>
            <person name="Emerson J.B."/>
            <person name="Anantharaman K."/>
            <person name="Thomas B.C."/>
            <person name="Malmstrom R."/>
            <person name="Stieglmeier M."/>
            <person name="Klingl A."/>
            <person name="Woyke T."/>
            <person name="Ryan C.M."/>
            <person name="Banfield J.F."/>
        </authorList>
    </citation>
    <scope>NUCLEOTIDE SEQUENCE [LARGE SCALE GENOMIC DNA]</scope>
</reference>
<dbReference type="SUPFAM" id="SSF46785">
    <property type="entry name" value="Winged helix' DNA-binding domain"/>
    <property type="match status" value="1"/>
</dbReference>
<dbReference type="EMBL" id="PFPS01000066">
    <property type="protein sequence ID" value="PJA02289.1"/>
    <property type="molecule type" value="Genomic_DNA"/>
</dbReference>
<dbReference type="Pfam" id="PF01022">
    <property type="entry name" value="HTH_5"/>
    <property type="match status" value="1"/>
</dbReference>
<feature type="domain" description="HTH arsR-type" evidence="4">
    <location>
        <begin position="10"/>
        <end position="101"/>
    </location>
</feature>
<dbReference type="CDD" id="cd00090">
    <property type="entry name" value="HTH_ARSR"/>
    <property type="match status" value="1"/>
</dbReference>
<dbReference type="PANTHER" id="PTHR43132">
    <property type="entry name" value="ARSENICAL RESISTANCE OPERON REPRESSOR ARSR-RELATED"/>
    <property type="match status" value="1"/>
</dbReference>